<dbReference type="GO" id="GO:0000329">
    <property type="term" value="C:fungal-type vacuole membrane"/>
    <property type="evidence" value="ECO:0007669"/>
    <property type="project" value="TreeGrafter"/>
</dbReference>
<dbReference type="InterPro" id="IPR043970">
    <property type="entry name" value="FUZ/MON1/HPS1_longin_3"/>
</dbReference>
<dbReference type="Proteomes" id="UP000253551">
    <property type="component" value="Unassembled WGS sequence"/>
</dbReference>
<keyword evidence="3" id="KW-0472">Membrane</keyword>
<dbReference type="PANTHER" id="PTHR13027">
    <property type="entry name" value="SAND PROTEIN-RELATED"/>
    <property type="match status" value="1"/>
</dbReference>
<sequence length="322" mass="37256">MGVIQAIISFFQDNDDTIKFIHAGQHKFVFVLKDPLYYVCVSKTGESDNQLRDQLSYLHNQILSVLTSTQLTKIFEQRVNFDLRRLLGGTEVFLDSLSSLFSADHSFMLSALQCLRVNKSVRDQMGGILTEGKVKNSLYAIVVSKGRLVTLLRPRKHSLHPSDLHLLFNMLNGSNTFHSAEAWTPLCLPKFNSKGFLHAYICYIEKDTSIVVISTDKSNFFEISEWKTKVVDQIQKQNLLANIKQDGYTVEDIGVPSLLHFMYKSKMQVQFTTPELSGEYTKEENKTRLYRLYQRIHDRMHHRARPLKLYYMDSEQETLLGW</sequence>
<feature type="domain" description="FUZ/MON1/HPS1 third Longin" evidence="6">
    <location>
        <begin position="258"/>
        <end position="322"/>
    </location>
</feature>
<comment type="similarity">
    <text evidence="3">Belongs to the MON1/SAND family.</text>
</comment>
<keyword evidence="8" id="KW-1185">Reference proteome</keyword>
<organism evidence="7 8">
    <name type="scientific">Rhizopus stolonifer</name>
    <name type="common">Rhizopus nigricans</name>
    <dbReference type="NCBI Taxonomy" id="4846"/>
    <lineage>
        <taxon>Eukaryota</taxon>
        <taxon>Fungi</taxon>
        <taxon>Fungi incertae sedis</taxon>
        <taxon>Mucoromycota</taxon>
        <taxon>Mucoromycotina</taxon>
        <taxon>Mucoromycetes</taxon>
        <taxon>Mucorales</taxon>
        <taxon>Mucorineae</taxon>
        <taxon>Rhizopodaceae</taxon>
        <taxon>Rhizopus</taxon>
    </lineage>
</organism>
<reference evidence="7 8" key="1">
    <citation type="journal article" date="2018" name="G3 (Bethesda)">
        <title>Phylogenetic and Phylogenomic Definition of Rhizopus Species.</title>
        <authorList>
            <person name="Gryganskyi A.P."/>
            <person name="Golan J."/>
            <person name="Dolatabadi S."/>
            <person name="Mondo S."/>
            <person name="Robb S."/>
            <person name="Idnurm A."/>
            <person name="Muszewska A."/>
            <person name="Steczkiewicz K."/>
            <person name="Masonjones S."/>
            <person name="Liao H.L."/>
            <person name="Gajdeczka M.T."/>
            <person name="Anike F."/>
            <person name="Vuek A."/>
            <person name="Anishchenko I.M."/>
            <person name="Voigt K."/>
            <person name="de Hoog G.S."/>
            <person name="Smith M.E."/>
            <person name="Heitman J."/>
            <person name="Vilgalys R."/>
            <person name="Stajich J.E."/>
        </authorList>
    </citation>
    <scope>NUCLEOTIDE SEQUENCE [LARGE SCALE GENOMIC DNA]</scope>
    <source>
        <strain evidence="7 8">LSU 92-RS-03</strain>
    </source>
</reference>
<dbReference type="Pfam" id="PF19038">
    <property type="entry name" value="Fuz_longin_3"/>
    <property type="match status" value="1"/>
</dbReference>
<evidence type="ECO:0000256" key="1">
    <source>
        <dbReference type="ARBA" id="ARBA00004380"/>
    </source>
</evidence>
<evidence type="ECO:0000256" key="3">
    <source>
        <dbReference type="RuleBase" id="RU367048"/>
    </source>
</evidence>
<gene>
    <name evidence="7" type="primary">MON1B_1</name>
    <name evidence="7" type="ORF">CU098_000315</name>
</gene>
<keyword evidence="3" id="KW-0653">Protein transport</keyword>
<dbReference type="InterPro" id="IPR043971">
    <property type="entry name" value="FUZ/MON1/HPS1_longin_2"/>
</dbReference>
<dbReference type="AlphaFoldDB" id="A0A367IK74"/>
<comment type="caution">
    <text evidence="7">The sequence shown here is derived from an EMBL/GenBank/DDBJ whole genome shotgun (WGS) entry which is preliminary data.</text>
</comment>
<keyword evidence="3" id="KW-0813">Transport</keyword>
<evidence type="ECO:0000313" key="7">
    <source>
        <dbReference type="EMBL" id="RCH78084.1"/>
    </source>
</evidence>
<evidence type="ECO:0000259" key="5">
    <source>
        <dbReference type="Pfam" id="PF19037"/>
    </source>
</evidence>
<dbReference type="InterPro" id="IPR004353">
    <property type="entry name" value="Mon1"/>
</dbReference>
<dbReference type="InterPro" id="IPR043972">
    <property type="entry name" value="FUZ/MON1/HPS1_longin_1"/>
</dbReference>
<comment type="function">
    <text evidence="3">Required for multiple vacuole delivery pathways including the cytoplasm to vacuole transport (Cvt), autophagy, pexophagy and endocytosis.</text>
</comment>
<feature type="non-terminal residue" evidence="7">
    <location>
        <position position="322"/>
    </location>
</feature>
<dbReference type="Pfam" id="PF19037">
    <property type="entry name" value="Fuz_longin_2"/>
    <property type="match status" value="1"/>
</dbReference>
<dbReference type="GO" id="GO:0006623">
    <property type="term" value="P:protein targeting to vacuole"/>
    <property type="evidence" value="ECO:0007669"/>
    <property type="project" value="UniProtKB-UniRule"/>
</dbReference>
<dbReference type="PANTHER" id="PTHR13027:SF7">
    <property type="entry name" value="VACUOLAR FUSION PROTEIN MON1 HOMOLOG"/>
    <property type="match status" value="1"/>
</dbReference>
<dbReference type="STRING" id="4846.A0A367IK74"/>
<dbReference type="EMBL" id="PJQM01007508">
    <property type="protein sequence ID" value="RCH78084.1"/>
    <property type="molecule type" value="Genomic_DNA"/>
</dbReference>
<evidence type="ECO:0000259" key="6">
    <source>
        <dbReference type="Pfam" id="PF19038"/>
    </source>
</evidence>
<comment type="subcellular location">
    <subcellularLocation>
        <location evidence="3">Endosome</location>
        <location evidence="3">Multivesicular body membrane</location>
        <topology evidence="3">Peripheral membrane protein</topology>
    </subcellularLocation>
    <subcellularLocation>
        <location evidence="1 3">Prevacuolar compartment membrane</location>
        <topology evidence="1 3">Peripheral membrane protein</topology>
    </subcellularLocation>
    <subcellularLocation>
        <location evidence="3">Vacuole membrane</location>
        <topology evidence="3">Peripheral membrane protein</topology>
    </subcellularLocation>
</comment>
<dbReference type="GO" id="GO:0032585">
    <property type="term" value="C:multivesicular body membrane"/>
    <property type="evidence" value="ECO:0007669"/>
    <property type="project" value="UniProtKB-SubCell"/>
</dbReference>
<protein>
    <recommendedName>
        <fullName evidence="2 3">Vacuolar fusion protein MON1</fullName>
    </recommendedName>
</protein>
<keyword evidence="3" id="KW-0926">Vacuole</keyword>
<evidence type="ECO:0000256" key="2">
    <source>
        <dbReference type="ARBA" id="ARBA00018132"/>
    </source>
</evidence>
<evidence type="ECO:0000259" key="4">
    <source>
        <dbReference type="Pfam" id="PF19036"/>
    </source>
</evidence>
<dbReference type="OrthoDB" id="272411at2759"/>
<feature type="domain" description="FUZ/MON1/HPS1 second Longin" evidence="5">
    <location>
        <begin position="135"/>
        <end position="231"/>
    </location>
</feature>
<accession>A0A367IK74</accession>
<dbReference type="PRINTS" id="PR01546">
    <property type="entry name" value="YEAST73DUF"/>
</dbReference>
<dbReference type="GO" id="GO:0006914">
    <property type="term" value="P:autophagy"/>
    <property type="evidence" value="ECO:0007669"/>
    <property type="project" value="UniProtKB-UniRule"/>
</dbReference>
<feature type="domain" description="FUZ/MON1/HPS1 first Longin" evidence="4">
    <location>
        <begin position="1"/>
        <end position="97"/>
    </location>
</feature>
<dbReference type="Pfam" id="PF19036">
    <property type="entry name" value="Fuz_longin_1"/>
    <property type="match status" value="1"/>
</dbReference>
<evidence type="ECO:0000313" key="8">
    <source>
        <dbReference type="Proteomes" id="UP000253551"/>
    </source>
</evidence>
<keyword evidence="3" id="KW-0967">Endosome</keyword>
<dbReference type="GO" id="GO:0016192">
    <property type="term" value="P:vesicle-mediated transport"/>
    <property type="evidence" value="ECO:0007669"/>
    <property type="project" value="InterPro"/>
</dbReference>
<dbReference type="GO" id="GO:0035658">
    <property type="term" value="C:Mon1-Ccz1 complex"/>
    <property type="evidence" value="ECO:0007669"/>
    <property type="project" value="TreeGrafter"/>
</dbReference>
<proteinExistence type="inferred from homology"/>
<name>A0A367IK74_RHIST</name>
<keyword evidence="3" id="KW-0072">Autophagy</keyword>